<protein>
    <submittedName>
        <fullName evidence="2">DUF389 domain-containing protein</fullName>
    </submittedName>
</protein>
<feature type="transmembrane region" description="Helical" evidence="1">
    <location>
        <begin position="130"/>
        <end position="148"/>
    </location>
</feature>
<dbReference type="PANTHER" id="PTHR20992">
    <property type="entry name" value="AT15442P-RELATED"/>
    <property type="match status" value="1"/>
</dbReference>
<feature type="transmembrane region" description="Helical" evidence="1">
    <location>
        <begin position="185"/>
        <end position="213"/>
    </location>
</feature>
<gene>
    <name evidence="2" type="ORF">M8330_07855</name>
</gene>
<dbReference type="AlphaFoldDB" id="A0A9X2D7F4"/>
<comment type="caution">
    <text evidence="2">The sequence shown here is derived from an EMBL/GenBank/DDBJ whole genome shotgun (WGS) entry which is preliminary data.</text>
</comment>
<dbReference type="Pfam" id="PF04087">
    <property type="entry name" value="DUF389"/>
    <property type="match status" value="1"/>
</dbReference>
<keyword evidence="1" id="KW-0812">Transmembrane</keyword>
<name>A0A9X2D7F4_9ACTN</name>
<dbReference type="EMBL" id="JAMOIL010000008">
    <property type="protein sequence ID" value="MCM0620207.1"/>
    <property type="molecule type" value="Genomic_DNA"/>
</dbReference>
<reference evidence="2" key="1">
    <citation type="submission" date="2022-05" db="EMBL/GenBank/DDBJ databases">
        <authorList>
            <person name="Tuo L."/>
        </authorList>
    </citation>
    <scope>NUCLEOTIDE SEQUENCE</scope>
    <source>
        <strain evidence="2">BSK12Z-4</strain>
    </source>
</reference>
<feature type="transmembrane region" description="Helical" evidence="1">
    <location>
        <begin position="34"/>
        <end position="54"/>
    </location>
</feature>
<evidence type="ECO:0000313" key="3">
    <source>
        <dbReference type="Proteomes" id="UP001139485"/>
    </source>
</evidence>
<dbReference type="RefSeq" id="WP_250826873.1">
    <property type="nucleotide sequence ID" value="NZ_JAMOIL010000008.1"/>
</dbReference>
<organism evidence="2 3">
    <name type="scientific">Nocardioides bruguierae</name>
    <dbReference type="NCBI Taxonomy" id="2945102"/>
    <lineage>
        <taxon>Bacteria</taxon>
        <taxon>Bacillati</taxon>
        <taxon>Actinomycetota</taxon>
        <taxon>Actinomycetes</taxon>
        <taxon>Propionibacteriales</taxon>
        <taxon>Nocardioidaceae</taxon>
        <taxon>Nocardioides</taxon>
    </lineage>
</organism>
<dbReference type="PANTHER" id="PTHR20992:SF9">
    <property type="entry name" value="AT15442P-RELATED"/>
    <property type="match status" value="1"/>
</dbReference>
<feature type="transmembrane region" description="Helical" evidence="1">
    <location>
        <begin position="155"/>
        <end position="179"/>
    </location>
</feature>
<keyword evidence="1" id="KW-0472">Membrane</keyword>
<feature type="transmembrane region" description="Helical" evidence="1">
    <location>
        <begin position="60"/>
        <end position="81"/>
    </location>
</feature>
<dbReference type="InterPro" id="IPR005240">
    <property type="entry name" value="DUF389"/>
</dbReference>
<keyword evidence="3" id="KW-1185">Reference proteome</keyword>
<sequence>MSLRGLVLPPQQRRTLEEMTTELDLRVGDRRSRLTAYWTMLTLSGTIAAAGVLSDSTATVIGAMIIAPLSTPIMGTALALTKRQRGGTAVFVLGGVVVVVLIGWLAALTVPDGYDLLANAQVAGRTSPSLLDMVAAIATGLAGAVALARKDLAAVLPGVAIAISLVPPLAVVGICLGLGRSDLAWGAGLLFVSNVLALVLAGTLVFAVLGYAVPAPGHGRTRARTYVLLTTLVLLVSLPLALNTTVAWFVDTWTRDVERAATAWVADVDGATVTGVELHGFTAVVSVTAPGDLPPHQDLLDLLDVPESMGIRLEVVTGHEVEVREVLSSFE</sequence>
<keyword evidence="1" id="KW-1133">Transmembrane helix</keyword>
<feature type="transmembrane region" description="Helical" evidence="1">
    <location>
        <begin position="225"/>
        <end position="250"/>
    </location>
</feature>
<proteinExistence type="predicted"/>
<evidence type="ECO:0000313" key="2">
    <source>
        <dbReference type="EMBL" id="MCM0620207.1"/>
    </source>
</evidence>
<evidence type="ECO:0000256" key="1">
    <source>
        <dbReference type="SAM" id="Phobius"/>
    </source>
</evidence>
<feature type="transmembrane region" description="Helical" evidence="1">
    <location>
        <begin position="88"/>
        <end position="110"/>
    </location>
</feature>
<dbReference type="Proteomes" id="UP001139485">
    <property type="component" value="Unassembled WGS sequence"/>
</dbReference>
<accession>A0A9X2D7F4</accession>